<comment type="caution">
    <text evidence="1">The sequence shown here is derived from an EMBL/GenBank/DDBJ whole genome shotgun (WGS) entry which is preliminary data.</text>
</comment>
<evidence type="ECO:0000313" key="2">
    <source>
        <dbReference type="Proteomes" id="UP000318053"/>
    </source>
</evidence>
<dbReference type="Proteomes" id="UP000318053">
    <property type="component" value="Unassembled WGS sequence"/>
</dbReference>
<reference evidence="1 2" key="1">
    <citation type="submission" date="2019-02" db="EMBL/GenBank/DDBJ databases">
        <title>Deep-cultivation of Planctomycetes and their phenomic and genomic characterization uncovers novel biology.</title>
        <authorList>
            <person name="Wiegand S."/>
            <person name="Jogler M."/>
            <person name="Boedeker C."/>
            <person name="Pinto D."/>
            <person name="Vollmers J."/>
            <person name="Rivas-Marin E."/>
            <person name="Kohn T."/>
            <person name="Peeters S.H."/>
            <person name="Heuer A."/>
            <person name="Rast P."/>
            <person name="Oberbeckmann S."/>
            <person name="Bunk B."/>
            <person name="Jeske O."/>
            <person name="Meyerdierks A."/>
            <person name="Storesund J.E."/>
            <person name="Kallscheuer N."/>
            <person name="Luecker S."/>
            <person name="Lage O.M."/>
            <person name="Pohl T."/>
            <person name="Merkel B.J."/>
            <person name="Hornburger P."/>
            <person name="Mueller R.-W."/>
            <person name="Bruemmer F."/>
            <person name="Labrenz M."/>
            <person name="Spormann A.M."/>
            <person name="Op Den Camp H."/>
            <person name="Overmann J."/>
            <person name="Amann R."/>
            <person name="Jetten M.S.M."/>
            <person name="Mascher T."/>
            <person name="Medema M.H."/>
            <person name="Devos D.P."/>
            <person name="Kaster A.-K."/>
            <person name="Ovreas L."/>
            <person name="Rohde M."/>
            <person name="Galperin M.Y."/>
            <person name="Jogler C."/>
        </authorList>
    </citation>
    <scope>NUCLEOTIDE SEQUENCE [LARGE SCALE GENOMIC DNA]</scope>
    <source>
        <strain evidence="1 2">CA85</strain>
    </source>
</reference>
<gene>
    <name evidence="1" type="ORF">CA85_14280</name>
</gene>
<dbReference type="EMBL" id="SJPK01000003">
    <property type="protein sequence ID" value="TWT72967.1"/>
    <property type="molecule type" value="Genomic_DNA"/>
</dbReference>
<proteinExistence type="predicted"/>
<protein>
    <submittedName>
        <fullName evidence="1">Uncharacterized protein</fullName>
    </submittedName>
</protein>
<keyword evidence="2" id="KW-1185">Reference proteome</keyword>
<accession>A0A5C5YB94</accession>
<dbReference type="AlphaFoldDB" id="A0A5C5YB94"/>
<evidence type="ECO:0000313" key="1">
    <source>
        <dbReference type="EMBL" id="TWT72967.1"/>
    </source>
</evidence>
<name>A0A5C5YB94_9BACT</name>
<sequence>MVLLGTEWNGNRRWTDRFSDPAWLISQASGPAPSSFCICRDHSDTLVDAGKNGLRQCGDAGLGRDIPVACHFLRKLGASGAVDARHVHACRASVFRSLDAGAHASKIQHPGYLPLSAVKHHHATCYRIVPTQLFQDLDFQSSGLEGCVEISAVLMRPGVPIHSRRQEADVAVWLDGATVSMALAKRLPEPETTQNWMSYGSEQRHWTK</sequence>
<organism evidence="1 2">
    <name type="scientific">Allorhodopirellula solitaria</name>
    <dbReference type="NCBI Taxonomy" id="2527987"/>
    <lineage>
        <taxon>Bacteria</taxon>
        <taxon>Pseudomonadati</taxon>
        <taxon>Planctomycetota</taxon>
        <taxon>Planctomycetia</taxon>
        <taxon>Pirellulales</taxon>
        <taxon>Pirellulaceae</taxon>
        <taxon>Allorhodopirellula</taxon>
    </lineage>
</organism>